<dbReference type="GO" id="GO:0008865">
    <property type="term" value="F:fructokinase activity"/>
    <property type="evidence" value="ECO:0007669"/>
    <property type="project" value="TreeGrafter"/>
</dbReference>
<dbReference type="PANTHER" id="PTHR19443:SF54">
    <property type="entry name" value="PHOSPHOTRANSFERASE"/>
    <property type="match status" value="1"/>
</dbReference>
<comment type="caution">
    <text evidence="4">The sequence shown here is derived from an EMBL/GenBank/DDBJ whole genome shotgun (WGS) entry which is preliminary data.</text>
</comment>
<dbReference type="InterPro" id="IPR001312">
    <property type="entry name" value="Hexokinase"/>
</dbReference>
<dbReference type="SUPFAM" id="SSF53067">
    <property type="entry name" value="Actin-like ATPase domain"/>
    <property type="match status" value="1"/>
</dbReference>
<dbReference type="AlphaFoldDB" id="A0A8X6QXP7"/>
<dbReference type="EMBL" id="BMAW01039135">
    <property type="protein sequence ID" value="GFU54676.1"/>
    <property type="molecule type" value="Genomic_DNA"/>
</dbReference>
<dbReference type="InterPro" id="IPR022673">
    <property type="entry name" value="Hexokinase_C"/>
</dbReference>
<comment type="similarity">
    <text evidence="2">Belongs to the hexokinase family.</text>
</comment>
<evidence type="ECO:0000256" key="2">
    <source>
        <dbReference type="RuleBase" id="RU362007"/>
    </source>
</evidence>
<dbReference type="GO" id="GO:0005524">
    <property type="term" value="F:ATP binding"/>
    <property type="evidence" value="ECO:0007669"/>
    <property type="project" value="UniProtKB-UniRule"/>
</dbReference>
<dbReference type="Pfam" id="PF03727">
    <property type="entry name" value="Hexokinase_2"/>
    <property type="match status" value="1"/>
</dbReference>
<keyword evidence="2" id="KW-0324">Glycolysis</keyword>
<dbReference type="PANTHER" id="PTHR19443">
    <property type="entry name" value="HEXOKINASE"/>
    <property type="match status" value="1"/>
</dbReference>
<dbReference type="GO" id="GO:0005739">
    <property type="term" value="C:mitochondrion"/>
    <property type="evidence" value="ECO:0007669"/>
    <property type="project" value="TreeGrafter"/>
</dbReference>
<name>A0A8X6QXP7_NEPPI</name>
<evidence type="ECO:0000256" key="1">
    <source>
        <dbReference type="ARBA" id="ARBA00004888"/>
    </source>
</evidence>
<organism evidence="4 5">
    <name type="scientific">Nephila pilipes</name>
    <name type="common">Giant wood spider</name>
    <name type="synonym">Nephila maculata</name>
    <dbReference type="NCBI Taxonomy" id="299642"/>
    <lineage>
        <taxon>Eukaryota</taxon>
        <taxon>Metazoa</taxon>
        <taxon>Ecdysozoa</taxon>
        <taxon>Arthropoda</taxon>
        <taxon>Chelicerata</taxon>
        <taxon>Arachnida</taxon>
        <taxon>Araneae</taxon>
        <taxon>Araneomorphae</taxon>
        <taxon>Entelegynae</taxon>
        <taxon>Araneoidea</taxon>
        <taxon>Nephilidae</taxon>
        <taxon>Nephila</taxon>
    </lineage>
</organism>
<dbReference type="PROSITE" id="PS51748">
    <property type="entry name" value="HEXOKINASE_2"/>
    <property type="match status" value="1"/>
</dbReference>
<keyword evidence="2" id="KW-0418">Kinase</keyword>
<dbReference type="GO" id="GO:0006006">
    <property type="term" value="P:glucose metabolic process"/>
    <property type="evidence" value="ECO:0007669"/>
    <property type="project" value="TreeGrafter"/>
</dbReference>
<protein>
    <recommendedName>
        <fullName evidence="2">Phosphotransferase</fullName>
        <ecNumber evidence="2">2.7.1.-</ecNumber>
    </recommendedName>
</protein>
<dbReference type="PRINTS" id="PR00475">
    <property type="entry name" value="HEXOKINASE"/>
</dbReference>
<dbReference type="Gene3D" id="3.40.367.20">
    <property type="match status" value="1"/>
</dbReference>
<keyword evidence="2" id="KW-0808">Transferase</keyword>
<reference evidence="4" key="1">
    <citation type="submission" date="2020-08" db="EMBL/GenBank/DDBJ databases">
        <title>Multicomponent nature underlies the extraordinary mechanical properties of spider dragline silk.</title>
        <authorList>
            <person name="Kono N."/>
            <person name="Nakamura H."/>
            <person name="Mori M."/>
            <person name="Yoshida Y."/>
            <person name="Ohtoshi R."/>
            <person name="Malay A.D."/>
            <person name="Moran D.A.P."/>
            <person name="Tomita M."/>
            <person name="Numata K."/>
            <person name="Arakawa K."/>
        </authorList>
    </citation>
    <scope>NUCLEOTIDE SEQUENCE</scope>
</reference>
<dbReference type="Proteomes" id="UP000887013">
    <property type="component" value="Unassembled WGS sequence"/>
</dbReference>
<comment type="pathway">
    <text evidence="1">Carbohydrate degradation; glycolysis; D-glyceraldehyde 3-phosphate and glycerone phosphate from D-glucose: step 1/4.</text>
</comment>
<dbReference type="GO" id="GO:0005829">
    <property type="term" value="C:cytosol"/>
    <property type="evidence" value="ECO:0007669"/>
    <property type="project" value="TreeGrafter"/>
</dbReference>
<dbReference type="GO" id="GO:0004340">
    <property type="term" value="F:glucokinase activity"/>
    <property type="evidence" value="ECO:0007669"/>
    <property type="project" value="TreeGrafter"/>
</dbReference>
<dbReference type="InterPro" id="IPR043129">
    <property type="entry name" value="ATPase_NBD"/>
</dbReference>
<gene>
    <name evidence="4" type="primary">Hk1</name>
    <name evidence="4" type="ORF">NPIL_282151</name>
</gene>
<keyword evidence="5" id="KW-1185">Reference proteome</keyword>
<dbReference type="GO" id="GO:0006096">
    <property type="term" value="P:glycolytic process"/>
    <property type="evidence" value="ECO:0007669"/>
    <property type="project" value="UniProtKB-KW"/>
</dbReference>
<evidence type="ECO:0000313" key="4">
    <source>
        <dbReference type="EMBL" id="GFU54676.1"/>
    </source>
</evidence>
<sequence length="120" mass="13421">MLKHAFSKQKGVNVDVVAIIDDVTGTMMMGSYLDKRSAIGMILGTGCNAAYFERVERIVKWEGKHPGIDEVIIDIEWGAFGDNGVLDFMKTEIDKDVDQPLFSLTILRLKSFLLENILVI</sequence>
<dbReference type="GO" id="GO:0005536">
    <property type="term" value="F:D-glucose binding"/>
    <property type="evidence" value="ECO:0007669"/>
    <property type="project" value="InterPro"/>
</dbReference>
<keyword evidence="2" id="KW-0067">ATP-binding</keyword>
<accession>A0A8X6QXP7</accession>
<evidence type="ECO:0000313" key="5">
    <source>
        <dbReference type="Proteomes" id="UP000887013"/>
    </source>
</evidence>
<dbReference type="GO" id="GO:0001678">
    <property type="term" value="P:intracellular glucose homeostasis"/>
    <property type="evidence" value="ECO:0007669"/>
    <property type="project" value="InterPro"/>
</dbReference>
<proteinExistence type="inferred from homology"/>
<dbReference type="OrthoDB" id="419537at2759"/>
<feature type="domain" description="Hexokinase C-terminal" evidence="3">
    <location>
        <begin position="39"/>
        <end position="99"/>
    </location>
</feature>
<dbReference type="EC" id="2.7.1.-" evidence="2"/>
<keyword evidence="2" id="KW-0547">Nucleotide-binding</keyword>
<evidence type="ECO:0000259" key="3">
    <source>
        <dbReference type="Pfam" id="PF03727"/>
    </source>
</evidence>